<sequence length="118" mass="13344">MNCSTRPSKYIPRFYCPSARLETPCFNFVNLRQNAPPTYFNFRLKKSITLELRQKILPAYASKTNPSEGSEGTSRETAQGPPFLTILAGFLVFLVICWIIGSIVMWLISLFVHAPPSK</sequence>
<gene>
    <name evidence="2" type="ORF">ACH5RR_023511</name>
</gene>
<protein>
    <submittedName>
        <fullName evidence="2">Uncharacterized protein</fullName>
    </submittedName>
</protein>
<evidence type="ECO:0000313" key="3">
    <source>
        <dbReference type="Proteomes" id="UP001630127"/>
    </source>
</evidence>
<name>A0ABD2ZCE7_9GENT</name>
<dbReference type="AlphaFoldDB" id="A0ABD2ZCE7"/>
<proteinExistence type="predicted"/>
<keyword evidence="3" id="KW-1185">Reference proteome</keyword>
<dbReference type="EMBL" id="JBJUIK010000010">
    <property type="protein sequence ID" value="KAL3516609.1"/>
    <property type="molecule type" value="Genomic_DNA"/>
</dbReference>
<feature type="transmembrane region" description="Helical" evidence="1">
    <location>
        <begin position="83"/>
        <end position="108"/>
    </location>
</feature>
<accession>A0ABD2ZCE7</accession>
<keyword evidence="1" id="KW-0812">Transmembrane</keyword>
<reference evidence="2 3" key="1">
    <citation type="submission" date="2024-11" db="EMBL/GenBank/DDBJ databases">
        <title>A near-complete genome assembly of Cinchona calisaya.</title>
        <authorList>
            <person name="Lian D.C."/>
            <person name="Zhao X.W."/>
            <person name="Wei L."/>
        </authorList>
    </citation>
    <scope>NUCLEOTIDE SEQUENCE [LARGE SCALE GENOMIC DNA]</scope>
    <source>
        <tissue evidence="2">Nenye</tissue>
    </source>
</reference>
<dbReference type="Proteomes" id="UP001630127">
    <property type="component" value="Unassembled WGS sequence"/>
</dbReference>
<keyword evidence="1" id="KW-0472">Membrane</keyword>
<evidence type="ECO:0000256" key="1">
    <source>
        <dbReference type="SAM" id="Phobius"/>
    </source>
</evidence>
<organism evidence="2 3">
    <name type="scientific">Cinchona calisaya</name>
    <dbReference type="NCBI Taxonomy" id="153742"/>
    <lineage>
        <taxon>Eukaryota</taxon>
        <taxon>Viridiplantae</taxon>
        <taxon>Streptophyta</taxon>
        <taxon>Embryophyta</taxon>
        <taxon>Tracheophyta</taxon>
        <taxon>Spermatophyta</taxon>
        <taxon>Magnoliopsida</taxon>
        <taxon>eudicotyledons</taxon>
        <taxon>Gunneridae</taxon>
        <taxon>Pentapetalae</taxon>
        <taxon>asterids</taxon>
        <taxon>lamiids</taxon>
        <taxon>Gentianales</taxon>
        <taxon>Rubiaceae</taxon>
        <taxon>Cinchonoideae</taxon>
        <taxon>Cinchoneae</taxon>
        <taxon>Cinchona</taxon>
    </lineage>
</organism>
<evidence type="ECO:0000313" key="2">
    <source>
        <dbReference type="EMBL" id="KAL3516609.1"/>
    </source>
</evidence>
<keyword evidence="1" id="KW-1133">Transmembrane helix</keyword>
<comment type="caution">
    <text evidence="2">The sequence shown here is derived from an EMBL/GenBank/DDBJ whole genome shotgun (WGS) entry which is preliminary data.</text>
</comment>